<reference evidence="1 2" key="1">
    <citation type="submission" date="2018-08" db="EMBL/GenBank/DDBJ databases">
        <title>A genome reference for cultivated species of the human gut microbiota.</title>
        <authorList>
            <person name="Zou Y."/>
            <person name="Xue W."/>
            <person name="Luo G."/>
        </authorList>
    </citation>
    <scope>NUCLEOTIDE SEQUENCE [LARGE SCALE GENOMIC DNA]</scope>
    <source>
        <strain evidence="1 2">AM32-8LB</strain>
    </source>
</reference>
<proteinExistence type="predicted"/>
<organism evidence="1 2">
    <name type="scientific">Roseburia inulinivorans</name>
    <dbReference type="NCBI Taxonomy" id="360807"/>
    <lineage>
        <taxon>Bacteria</taxon>
        <taxon>Bacillati</taxon>
        <taxon>Bacillota</taxon>
        <taxon>Clostridia</taxon>
        <taxon>Lachnospirales</taxon>
        <taxon>Lachnospiraceae</taxon>
        <taxon>Roseburia</taxon>
    </lineage>
</organism>
<comment type="caution">
    <text evidence="1">The sequence shown here is derived from an EMBL/GenBank/DDBJ whole genome shotgun (WGS) entry which is preliminary data.</text>
</comment>
<dbReference type="Proteomes" id="UP000266391">
    <property type="component" value="Unassembled WGS sequence"/>
</dbReference>
<gene>
    <name evidence="1" type="ORF">DW813_04165</name>
</gene>
<evidence type="ECO:0000313" key="1">
    <source>
        <dbReference type="EMBL" id="RHD05105.1"/>
    </source>
</evidence>
<evidence type="ECO:0000313" key="2">
    <source>
        <dbReference type="Proteomes" id="UP000266391"/>
    </source>
</evidence>
<dbReference type="EMBL" id="QSIQ01000004">
    <property type="protein sequence ID" value="RHD05105.1"/>
    <property type="molecule type" value="Genomic_DNA"/>
</dbReference>
<accession>A0A396AGF2</accession>
<sequence>MLELLFSQTPRETKKKKLEEDYDFVMSTEMEGCVDDMCNISDLFEEQVTERVTERVTEEVTERVTEEVTERVTEQTLISKVVKKIKRGKNVAEIADELEETVETITPVYEAALKAAPDYDEAAIYETLKK</sequence>
<name>A0A396AGF2_9FIRM</name>
<dbReference type="AlphaFoldDB" id="A0A396AGF2"/>
<protein>
    <submittedName>
        <fullName evidence="1">Uncharacterized protein</fullName>
    </submittedName>
</protein>